<dbReference type="EMBL" id="JACHGF010000001">
    <property type="protein sequence ID" value="MBB5282100.1"/>
    <property type="molecule type" value="Genomic_DNA"/>
</dbReference>
<evidence type="ECO:0000313" key="3">
    <source>
        <dbReference type="EMBL" id="MBB5282100.1"/>
    </source>
</evidence>
<proteinExistence type="predicted"/>
<sequence length="513" mass="55581">MNQSGKQSFEEEWRRALEDASEAPPPGVWSKIEAQLDENETKVVPLLPQWWRSPRLWYAAAAIGALLLVSWPLWDRSEKDGQNRSQVARSGREGKGVDTSTSAEPAAPSGTPPLVSAPRLAESPEVISSEASTQAEAVKQRALAQRLAATPRRNGAADKPNAQEQPGTSGTLASQVPSWAAAPEVALGPADPSARPGSAALLAEDQPATASEQRPEATAELAFLSPRAIRELPVHTQKRYVYYRYEVEDEVVPEVSGKKQQLWAGLGLMPAAYNPNVQVTSPPSAFTAANASRQSVSNNSSNAGLSYALQTQAGIKLSKHWSIESGISYLRGNSSFQSSGYVLDGVSNRSANVLENAILANASRSNDYNSFAPSMPNYLNLDKVAAFYIDLDQQTRNDYRFIQLPVHAGYTINPEGKLSYTVLGGMVANVFLRNDLEGASGYTLTNTASDDIYRPLNWSAGTGLRVNYRFSTHWGANLTGAYQHALSSGLQDNSTIQSRPQLYGLSWGVRYSF</sequence>
<reference evidence="3 4" key="1">
    <citation type="submission" date="2020-08" db="EMBL/GenBank/DDBJ databases">
        <title>Genomic Encyclopedia of Type Strains, Phase IV (KMG-IV): sequencing the most valuable type-strain genomes for metagenomic binning, comparative biology and taxonomic classification.</title>
        <authorList>
            <person name="Goeker M."/>
        </authorList>
    </citation>
    <scope>NUCLEOTIDE SEQUENCE [LARGE SCALE GENOMIC DNA]</scope>
    <source>
        <strain evidence="3 4">DSM 105074</strain>
    </source>
</reference>
<keyword evidence="4" id="KW-1185">Reference proteome</keyword>
<feature type="compositionally biased region" description="Basic and acidic residues" evidence="1">
    <location>
        <begin position="8"/>
        <end position="18"/>
    </location>
</feature>
<feature type="region of interest" description="Disordered" evidence="1">
    <location>
        <begin position="78"/>
        <end position="173"/>
    </location>
</feature>
<evidence type="ECO:0000256" key="1">
    <source>
        <dbReference type="SAM" id="MobiDB-lite"/>
    </source>
</evidence>
<evidence type="ECO:0000259" key="2">
    <source>
        <dbReference type="Pfam" id="PF13568"/>
    </source>
</evidence>
<dbReference type="InterPro" id="IPR025665">
    <property type="entry name" value="Beta-barrel_OMP_2"/>
</dbReference>
<feature type="domain" description="Outer membrane protein beta-barrel" evidence="2">
    <location>
        <begin position="286"/>
        <end position="487"/>
    </location>
</feature>
<gene>
    <name evidence="3" type="ORF">HNQ92_000221</name>
</gene>
<dbReference type="Proteomes" id="UP000557307">
    <property type="component" value="Unassembled WGS sequence"/>
</dbReference>
<comment type="caution">
    <text evidence="3">The sequence shown here is derived from an EMBL/GenBank/DDBJ whole genome shotgun (WGS) entry which is preliminary data.</text>
</comment>
<protein>
    <recommendedName>
        <fullName evidence="2">Outer membrane protein beta-barrel domain-containing protein</fullName>
    </recommendedName>
</protein>
<feature type="compositionally biased region" description="Polar residues" evidence="1">
    <location>
        <begin position="162"/>
        <end position="173"/>
    </location>
</feature>
<accession>A0A840TPX2</accession>
<dbReference type="Pfam" id="PF13568">
    <property type="entry name" value="OMP_b-brl_2"/>
    <property type="match status" value="1"/>
</dbReference>
<feature type="region of interest" description="Disordered" evidence="1">
    <location>
        <begin position="1"/>
        <end position="30"/>
    </location>
</feature>
<dbReference type="AlphaFoldDB" id="A0A840TPX2"/>
<dbReference type="RefSeq" id="WP_184169634.1">
    <property type="nucleotide sequence ID" value="NZ_JACHGF010000001.1"/>
</dbReference>
<organism evidence="3 4">
    <name type="scientific">Rhabdobacter roseus</name>
    <dbReference type="NCBI Taxonomy" id="1655419"/>
    <lineage>
        <taxon>Bacteria</taxon>
        <taxon>Pseudomonadati</taxon>
        <taxon>Bacteroidota</taxon>
        <taxon>Cytophagia</taxon>
        <taxon>Cytophagales</taxon>
        <taxon>Cytophagaceae</taxon>
        <taxon>Rhabdobacter</taxon>
    </lineage>
</organism>
<name>A0A840TPX2_9BACT</name>
<evidence type="ECO:0000313" key="4">
    <source>
        <dbReference type="Proteomes" id="UP000557307"/>
    </source>
</evidence>